<gene>
    <name evidence="8" type="ORF">DWY25_05020</name>
</gene>
<dbReference type="PANTHER" id="PTHR48111:SF43">
    <property type="entry name" value="STAGE 0 SPORULATION PROTEIN A HOMOLOG"/>
    <property type="match status" value="1"/>
</dbReference>
<dbReference type="InterPro" id="IPR001867">
    <property type="entry name" value="OmpR/PhoB-type_DNA-bd"/>
</dbReference>
<comment type="caution">
    <text evidence="8">The sequence shown here is derived from an EMBL/GenBank/DDBJ whole genome shotgun (WGS) entry which is preliminary data.</text>
</comment>
<dbReference type="Pfam" id="PF00072">
    <property type="entry name" value="Response_reg"/>
    <property type="match status" value="1"/>
</dbReference>
<accession>A0A412G4L3</accession>
<dbReference type="Proteomes" id="UP000284178">
    <property type="component" value="Unassembled WGS sequence"/>
</dbReference>
<dbReference type="GO" id="GO:0000976">
    <property type="term" value="F:transcription cis-regulatory region binding"/>
    <property type="evidence" value="ECO:0007669"/>
    <property type="project" value="TreeGrafter"/>
</dbReference>
<dbReference type="InterPro" id="IPR001789">
    <property type="entry name" value="Sig_transdc_resp-reg_receiver"/>
</dbReference>
<proteinExistence type="predicted"/>
<name>A0A412G4L3_9FIRM</name>
<keyword evidence="1" id="KW-0805">Transcription regulation</keyword>
<dbReference type="Gene3D" id="3.40.50.2300">
    <property type="match status" value="1"/>
</dbReference>
<evidence type="ECO:0000259" key="7">
    <source>
        <dbReference type="PROSITE" id="PS51755"/>
    </source>
</evidence>
<dbReference type="SMART" id="SM00862">
    <property type="entry name" value="Trans_reg_C"/>
    <property type="match status" value="1"/>
</dbReference>
<dbReference type="GO" id="GO:0032993">
    <property type="term" value="C:protein-DNA complex"/>
    <property type="evidence" value="ECO:0007669"/>
    <property type="project" value="TreeGrafter"/>
</dbReference>
<evidence type="ECO:0000256" key="4">
    <source>
        <dbReference type="PROSITE-ProRule" id="PRU00169"/>
    </source>
</evidence>
<dbReference type="GO" id="GO:0000156">
    <property type="term" value="F:phosphorelay response regulator activity"/>
    <property type="evidence" value="ECO:0007669"/>
    <property type="project" value="TreeGrafter"/>
</dbReference>
<dbReference type="EMBL" id="QRUP01000004">
    <property type="protein sequence ID" value="RGR75598.1"/>
    <property type="molecule type" value="Genomic_DNA"/>
</dbReference>
<dbReference type="GO" id="GO:0006355">
    <property type="term" value="P:regulation of DNA-templated transcription"/>
    <property type="evidence" value="ECO:0007669"/>
    <property type="project" value="InterPro"/>
</dbReference>
<dbReference type="GO" id="GO:0005829">
    <property type="term" value="C:cytosol"/>
    <property type="evidence" value="ECO:0007669"/>
    <property type="project" value="TreeGrafter"/>
</dbReference>
<protein>
    <submittedName>
        <fullName evidence="8">DNA-binding response regulator</fullName>
    </submittedName>
</protein>
<evidence type="ECO:0000259" key="6">
    <source>
        <dbReference type="PROSITE" id="PS50110"/>
    </source>
</evidence>
<dbReference type="PANTHER" id="PTHR48111">
    <property type="entry name" value="REGULATOR OF RPOS"/>
    <property type="match status" value="1"/>
</dbReference>
<reference evidence="8 9" key="1">
    <citation type="submission" date="2018-08" db="EMBL/GenBank/DDBJ databases">
        <title>A genome reference for cultivated species of the human gut microbiota.</title>
        <authorList>
            <person name="Zou Y."/>
            <person name="Xue W."/>
            <person name="Luo G."/>
        </authorList>
    </citation>
    <scope>NUCLEOTIDE SEQUENCE [LARGE SCALE GENOMIC DNA]</scope>
    <source>
        <strain evidence="8 9">AF24-29</strain>
    </source>
</reference>
<dbReference type="Pfam" id="PF00486">
    <property type="entry name" value="Trans_reg_C"/>
    <property type="match status" value="1"/>
</dbReference>
<organism evidence="8 9">
    <name type="scientific">Holdemania filiformis</name>
    <dbReference type="NCBI Taxonomy" id="61171"/>
    <lineage>
        <taxon>Bacteria</taxon>
        <taxon>Bacillati</taxon>
        <taxon>Bacillota</taxon>
        <taxon>Erysipelotrichia</taxon>
        <taxon>Erysipelotrichales</taxon>
        <taxon>Erysipelotrichaceae</taxon>
        <taxon>Holdemania</taxon>
    </lineage>
</organism>
<dbReference type="Gene3D" id="1.10.10.10">
    <property type="entry name" value="Winged helix-like DNA-binding domain superfamily/Winged helix DNA-binding domain"/>
    <property type="match status" value="1"/>
</dbReference>
<evidence type="ECO:0000313" key="9">
    <source>
        <dbReference type="Proteomes" id="UP000284178"/>
    </source>
</evidence>
<keyword evidence="4" id="KW-0597">Phosphoprotein</keyword>
<evidence type="ECO:0000256" key="5">
    <source>
        <dbReference type="PROSITE-ProRule" id="PRU01091"/>
    </source>
</evidence>
<keyword evidence="9" id="KW-1185">Reference proteome</keyword>
<dbReference type="InterPro" id="IPR011006">
    <property type="entry name" value="CheY-like_superfamily"/>
</dbReference>
<dbReference type="InterPro" id="IPR036388">
    <property type="entry name" value="WH-like_DNA-bd_sf"/>
</dbReference>
<feature type="DNA-binding region" description="OmpR/PhoB-type" evidence="5">
    <location>
        <begin position="125"/>
        <end position="222"/>
    </location>
</feature>
<evidence type="ECO:0000256" key="2">
    <source>
        <dbReference type="ARBA" id="ARBA00023125"/>
    </source>
</evidence>
<dbReference type="SMART" id="SM00448">
    <property type="entry name" value="REC"/>
    <property type="match status" value="1"/>
</dbReference>
<dbReference type="RefSeq" id="WP_117894325.1">
    <property type="nucleotide sequence ID" value="NZ_CABJCV010000004.1"/>
</dbReference>
<feature type="domain" description="Response regulatory" evidence="6">
    <location>
        <begin position="3"/>
        <end position="116"/>
    </location>
</feature>
<sequence>MFKILIVEDEEKIRVELQNLLNRYGYEALTLDDFHEVDQQILRIQPHLVLLDINLPEMDGYMICRSLRQQSSIPILMVTSRSSDLDELMSMSLGADDFITKPYNVQILLAHIQAVLKRAYPQDQGRLLEVNGVTLDLSKGCVLHENQSVELTKNEIRILWLLMRKQGTIVSRDEIMTDLWQSEEFVDDNTLTVNINRLRRKLESIGVSPDYLSTKRGLGYRI</sequence>
<evidence type="ECO:0000313" key="8">
    <source>
        <dbReference type="EMBL" id="RGR75598.1"/>
    </source>
</evidence>
<keyword evidence="3" id="KW-0804">Transcription</keyword>
<evidence type="ECO:0000256" key="1">
    <source>
        <dbReference type="ARBA" id="ARBA00023015"/>
    </source>
</evidence>
<dbReference type="SUPFAM" id="SSF52172">
    <property type="entry name" value="CheY-like"/>
    <property type="match status" value="1"/>
</dbReference>
<dbReference type="CDD" id="cd00383">
    <property type="entry name" value="trans_reg_C"/>
    <property type="match status" value="1"/>
</dbReference>
<dbReference type="PROSITE" id="PS50110">
    <property type="entry name" value="RESPONSE_REGULATORY"/>
    <property type="match status" value="1"/>
</dbReference>
<dbReference type="GeneID" id="83014765"/>
<dbReference type="InterPro" id="IPR039420">
    <property type="entry name" value="WalR-like"/>
</dbReference>
<feature type="modified residue" description="4-aspartylphosphate" evidence="4">
    <location>
        <position position="52"/>
    </location>
</feature>
<dbReference type="AlphaFoldDB" id="A0A412G4L3"/>
<feature type="domain" description="OmpR/PhoB-type" evidence="7">
    <location>
        <begin position="125"/>
        <end position="222"/>
    </location>
</feature>
<keyword evidence="2 5" id="KW-0238">DNA-binding</keyword>
<dbReference type="PROSITE" id="PS51755">
    <property type="entry name" value="OMPR_PHOB"/>
    <property type="match status" value="1"/>
</dbReference>
<evidence type="ECO:0000256" key="3">
    <source>
        <dbReference type="ARBA" id="ARBA00023163"/>
    </source>
</evidence>